<feature type="region of interest" description="Disordered" evidence="1">
    <location>
        <begin position="52"/>
        <end position="90"/>
    </location>
</feature>
<dbReference type="EMBL" id="ML732459">
    <property type="protein sequence ID" value="KAB8067665.1"/>
    <property type="molecule type" value="Genomic_DNA"/>
</dbReference>
<feature type="region of interest" description="Disordered" evidence="1">
    <location>
        <begin position="421"/>
        <end position="448"/>
    </location>
</feature>
<name>A0A5N5WIP1_9EURO</name>
<dbReference type="OrthoDB" id="5431013at2759"/>
<dbReference type="Proteomes" id="UP000326565">
    <property type="component" value="Unassembled WGS sequence"/>
</dbReference>
<feature type="region of interest" description="Disordered" evidence="1">
    <location>
        <begin position="352"/>
        <end position="379"/>
    </location>
</feature>
<sequence length="477" mass="52382">MRNGMVRVHNAEKSLLRLTYGDQVSECFTDTFFDLISTGVLDTSKLHAAPSHAAETGSVDRPLQRENHASSVSPAQLSRPHVKVGGQPQQPFIPVAHTSSATQPAQLHMLPLPPPPPGAGYGYSRLELSQMQQHQKINGSWRGRQALYHDYIPPPPPPLATATYVPGSDTSASVPDHERLALRCNHMHKEKKWAFVILDGWNYRLADITDMDSVETLRAAICHSLDISDWPNAQIFQTEPGQAEHEESLNDDNLALCQRVKADASGSLKLLVRRSSMHLITNRPPSNFAGLAASLPEELPASSPSVAIHRKPLDDEALNRIAHPPGEPSTPTLASCQRLGVPVLKCASQFPVGQGGQPTPTPQTNTSPAKSIATTPENPRPRFQSCKFYDFDFPESNIPFEGCPALLDDCDDDSDEGFFAKPLVSRQAPAKDRGSSAGPRDGRNDAAKAVPYCQYRDAHKRKEFYQRPISKCHSRRI</sequence>
<keyword evidence="3" id="KW-1185">Reference proteome</keyword>
<gene>
    <name evidence="2" type="ORF">BDV29DRAFT_163133</name>
</gene>
<organism evidence="2 3">
    <name type="scientific">Aspergillus leporis</name>
    <dbReference type="NCBI Taxonomy" id="41062"/>
    <lineage>
        <taxon>Eukaryota</taxon>
        <taxon>Fungi</taxon>
        <taxon>Dikarya</taxon>
        <taxon>Ascomycota</taxon>
        <taxon>Pezizomycotina</taxon>
        <taxon>Eurotiomycetes</taxon>
        <taxon>Eurotiomycetidae</taxon>
        <taxon>Eurotiales</taxon>
        <taxon>Aspergillaceae</taxon>
        <taxon>Aspergillus</taxon>
        <taxon>Aspergillus subgen. Circumdati</taxon>
    </lineage>
</organism>
<feature type="compositionally biased region" description="Polar residues" evidence="1">
    <location>
        <begin position="365"/>
        <end position="377"/>
    </location>
</feature>
<protein>
    <submittedName>
        <fullName evidence="2">Uncharacterized protein</fullName>
    </submittedName>
</protein>
<dbReference type="AlphaFoldDB" id="A0A5N5WIP1"/>
<evidence type="ECO:0000256" key="1">
    <source>
        <dbReference type="SAM" id="MobiDB-lite"/>
    </source>
</evidence>
<evidence type="ECO:0000313" key="3">
    <source>
        <dbReference type="Proteomes" id="UP000326565"/>
    </source>
</evidence>
<proteinExistence type="predicted"/>
<accession>A0A5N5WIP1</accession>
<reference evidence="2 3" key="1">
    <citation type="submission" date="2019-04" db="EMBL/GenBank/DDBJ databases">
        <title>Friends and foes A comparative genomics study of 23 Aspergillus species from section Flavi.</title>
        <authorList>
            <consortium name="DOE Joint Genome Institute"/>
            <person name="Kjaerbolling I."/>
            <person name="Vesth T."/>
            <person name="Frisvad J.C."/>
            <person name="Nybo J.L."/>
            <person name="Theobald S."/>
            <person name="Kildgaard S."/>
            <person name="Isbrandt T."/>
            <person name="Kuo A."/>
            <person name="Sato A."/>
            <person name="Lyhne E.K."/>
            <person name="Kogle M.E."/>
            <person name="Wiebenga A."/>
            <person name="Kun R.S."/>
            <person name="Lubbers R.J."/>
            <person name="Makela M.R."/>
            <person name="Barry K."/>
            <person name="Chovatia M."/>
            <person name="Clum A."/>
            <person name="Daum C."/>
            <person name="Haridas S."/>
            <person name="He G."/>
            <person name="LaButti K."/>
            <person name="Lipzen A."/>
            <person name="Mondo S."/>
            <person name="Riley R."/>
            <person name="Salamov A."/>
            <person name="Simmons B.A."/>
            <person name="Magnuson J.K."/>
            <person name="Henrissat B."/>
            <person name="Mortensen U.H."/>
            <person name="Larsen T.O."/>
            <person name="Devries R.P."/>
            <person name="Grigoriev I.V."/>
            <person name="Machida M."/>
            <person name="Baker S.E."/>
            <person name="Andersen M.R."/>
        </authorList>
    </citation>
    <scope>NUCLEOTIDE SEQUENCE [LARGE SCALE GENOMIC DNA]</scope>
    <source>
        <strain evidence="2 3">CBS 151.66</strain>
    </source>
</reference>
<feature type="compositionally biased region" description="Basic and acidic residues" evidence="1">
    <location>
        <begin position="429"/>
        <end position="446"/>
    </location>
</feature>
<evidence type="ECO:0000313" key="2">
    <source>
        <dbReference type="EMBL" id="KAB8067665.1"/>
    </source>
</evidence>